<keyword evidence="1" id="KW-1133">Transmembrane helix</keyword>
<keyword evidence="3" id="KW-1185">Reference proteome</keyword>
<proteinExistence type="predicted"/>
<reference evidence="2 3" key="1">
    <citation type="submission" date="2012-02" db="EMBL/GenBank/DDBJ databases">
        <title>Shotgun genome sequence of Phaeospirillum photometricum DSM 122.</title>
        <authorList>
            <person name="Duquesne K."/>
            <person name="Sturgis J."/>
        </authorList>
    </citation>
    <scope>NUCLEOTIDE SEQUENCE [LARGE SCALE GENOMIC DNA]</scope>
    <source>
        <strain evidence="3">DSM122</strain>
    </source>
</reference>
<dbReference type="AlphaFoldDB" id="H6SRC9"/>
<dbReference type="STRING" id="1150469.RSPPHO_00832"/>
<sequence length="100" mass="10857">MLPPSPLMLFFARAFRPFFLGAGLYAVVVMGLWLLVLQGRLVIPGPFAPLGWHAHEMLFGFAGAAVAGFVLTASPSWTGRPPLRGGHSCFWPSCGWRPAF</sequence>
<name>H6SRC9_PARPM</name>
<dbReference type="eggNOG" id="COG3213">
    <property type="taxonomic scope" value="Bacteria"/>
</dbReference>
<organism evidence="2 3">
    <name type="scientific">Pararhodospirillum photometricum DSM 122</name>
    <dbReference type="NCBI Taxonomy" id="1150469"/>
    <lineage>
        <taxon>Bacteria</taxon>
        <taxon>Pseudomonadati</taxon>
        <taxon>Pseudomonadota</taxon>
        <taxon>Alphaproteobacteria</taxon>
        <taxon>Rhodospirillales</taxon>
        <taxon>Rhodospirillaceae</taxon>
        <taxon>Pararhodospirillum</taxon>
    </lineage>
</organism>
<protein>
    <submittedName>
        <fullName evidence="2">NnrS</fullName>
    </submittedName>
</protein>
<gene>
    <name evidence="2" type="ORF">RSPPHO_00832</name>
</gene>
<dbReference type="EMBL" id="HE663493">
    <property type="protein sequence ID" value="CCG07458.1"/>
    <property type="molecule type" value="Genomic_DNA"/>
</dbReference>
<keyword evidence="1" id="KW-0812">Transmembrane</keyword>
<evidence type="ECO:0000313" key="2">
    <source>
        <dbReference type="EMBL" id="CCG07458.1"/>
    </source>
</evidence>
<evidence type="ECO:0000256" key="1">
    <source>
        <dbReference type="SAM" id="Phobius"/>
    </source>
</evidence>
<dbReference type="HOGENOM" id="CLU_2303846_0_0_5"/>
<dbReference type="InterPro" id="IPR010266">
    <property type="entry name" value="NnrS"/>
</dbReference>
<dbReference type="Proteomes" id="UP000033220">
    <property type="component" value="Chromosome DSM 122"/>
</dbReference>
<dbReference type="Pfam" id="PF05940">
    <property type="entry name" value="NnrS"/>
    <property type="match status" value="1"/>
</dbReference>
<evidence type="ECO:0000313" key="3">
    <source>
        <dbReference type="Proteomes" id="UP000033220"/>
    </source>
</evidence>
<accession>H6SRC9</accession>
<keyword evidence="1" id="KW-0472">Membrane</keyword>
<dbReference type="PATRIC" id="fig|1150469.3.peg.958"/>
<feature type="transmembrane region" description="Helical" evidence="1">
    <location>
        <begin position="18"/>
        <end position="37"/>
    </location>
</feature>
<feature type="transmembrane region" description="Helical" evidence="1">
    <location>
        <begin position="57"/>
        <end position="74"/>
    </location>
</feature>
<dbReference type="KEGG" id="rpm:RSPPHO_00832"/>
<dbReference type="OrthoDB" id="9770040at2"/>